<dbReference type="Proteomes" id="UP000005467">
    <property type="component" value="Unassembled WGS sequence"/>
</dbReference>
<keyword evidence="1" id="KW-0812">Transmembrane</keyword>
<dbReference type="AlphaFoldDB" id="E8KKR0"/>
<accession>E8KKR0</accession>
<reference evidence="2 3" key="1">
    <citation type="submission" date="2011-01" db="EMBL/GenBank/DDBJ databases">
        <authorList>
            <person name="Muzny D."/>
            <person name="Qin X."/>
            <person name="Deng J."/>
            <person name="Jiang H."/>
            <person name="Liu Y."/>
            <person name="Qu J."/>
            <person name="Song X.-Z."/>
            <person name="Zhang L."/>
            <person name="Thornton R."/>
            <person name="Coyle M."/>
            <person name="Francisco L."/>
            <person name="Jackson L."/>
            <person name="Javaid M."/>
            <person name="Korchina V."/>
            <person name="Kovar C."/>
            <person name="Mata R."/>
            <person name="Mathew T."/>
            <person name="Ngo R."/>
            <person name="Nguyen L."/>
            <person name="Nguyen N."/>
            <person name="Okwuonu G."/>
            <person name="Ongeri F."/>
            <person name="Pham C."/>
            <person name="Simmons D."/>
            <person name="Wilczek-Boney K."/>
            <person name="Hale W."/>
            <person name="Jakkamsetti A."/>
            <person name="Pham P."/>
            <person name="Ruth R."/>
            <person name="San Lucas F."/>
            <person name="Warren J."/>
            <person name="Zhang J."/>
            <person name="Zhao Z."/>
            <person name="Zhou C."/>
            <person name="Zhu D."/>
            <person name="Lee S."/>
            <person name="Bess C."/>
            <person name="Blankenburg K."/>
            <person name="Forbes L."/>
            <person name="Fu Q."/>
            <person name="Gubbala S."/>
            <person name="Hirani K."/>
            <person name="Jayaseelan J.C."/>
            <person name="Lara F."/>
            <person name="Munidasa M."/>
            <person name="Palculict T."/>
            <person name="Patil S."/>
            <person name="Pu L.-L."/>
            <person name="Saada N."/>
            <person name="Tang L."/>
            <person name="Weissenberger G."/>
            <person name="Zhu Y."/>
            <person name="Hemphill L."/>
            <person name="Shang Y."/>
            <person name="Youmans B."/>
            <person name="Ayvaz T."/>
            <person name="Ross M."/>
            <person name="Santibanez J."/>
            <person name="Aqrawi P."/>
            <person name="Gross S."/>
            <person name="Joshi V."/>
            <person name="Fowler G."/>
            <person name="Nazareth L."/>
            <person name="Reid J."/>
            <person name="Worley K."/>
            <person name="Petrosino J."/>
            <person name="Highlander S."/>
            <person name="Gibbs R."/>
        </authorList>
    </citation>
    <scope>NUCLEOTIDE SEQUENCE [LARGE SCALE GENOMIC DNA]</scope>
    <source>
        <strain evidence="2 3">ATCC 25976</strain>
    </source>
</reference>
<dbReference type="HOGENOM" id="CLU_3211383_0_0_6"/>
<protein>
    <submittedName>
        <fullName evidence="2">Uncharacterized protein</fullName>
    </submittedName>
</protein>
<gene>
    <name evidence="2" type="ORF">HMPREF0027_2427</name>
</gene>
<sequence length="44" mass="5330">MFKKNDRFFQTPFNMSEKYLIALKSNAYGLILVSFRFYSNTRKN</sequence>
<keyword evidence="1" id="KW-0472">Membrane</keyword>
<evidence type="ECO:0000313" key="3">
    <source>
        <dbReference type="Proteomes" id="UP000005467"/>
    </source>
</evidence>
<feature type="transmembrane region" description="Helical" evidence="1">
    <location>
        <begin position="20"/>
        <end position="38"/>
    </location>
</feature>
<evidence type="ECO:0000313" key="2">
    <source>
        <dbReference type="EMBL" id="EFX90519.1"/>
    </source>
</evidence>
<organism evidence="2 3">
    <name type="scientific">Actinobacillus ureae ATCC 25976</name>
    <dbReference type="NCBI Taxonomy" id="887324"/>
    <lineage>
        <taxon>Bacteria</taxon>
        <taxon>Pseudomonadati</taxon>
        <taxon>Pseudomonadota</taxon>
        <taxon>Gammaproteobacteria</taxon>
        <taxon>Pasteurellales</taxon>
        <taxon>Pasteurellaceae</taxon>
        <taxon>Actinobacillus</taxon>
    </lineage>
</organism>
<keyword evidence="1" id="KW-1133">Transmembrane helix</keyword>
<name>E8KKR0_9PAST</name>
<dbReference type="EMBL" id="AEVG01000159">
    <property type="protein sequence ID" value="EFX90519.1"/>
    <property type="molecule type" value="Genomic_DNA"/>
</dbReference>
<comment type="caution">
    <text evidence="2">The sequence shown here is derived from an EMBL/GenBank/DDBJ whole genome shotgun (WGS) entry which is preliminary data.</text>
</comment>
<keyword evidence="3" id="KW-1185">Reference proteome</keyword>
<proteinExistence type="predicted"/>
<evidence type="ECO:0000256" key="1">
    <source>
        <dbReference type="SAM" id="Phobius"/>
    </source>
</evidence>